<comment type="domain">
    <text evidence="10">Consists of 3 domains; the N-terminus binds the ribosome, the middle domain has PPIase activity, while the C-terminus has intrinsic chaperone activity on its own.</text>
</comment>
<dbReference type="HAMAP" id="MF_00303">
    <property type="entry name" value="Trigger_factor_Tig"/>
    <property type="match status" value="1"/>
</dbReference>
<evidence type="ECO:0000256" key="12">
    <source>
        <dbReference type="RuleBase" id="RU003914"/>
    </source>
</evidence>
<evidence type="ECO:0000256" key="3">
    <source>
        <dbReference type="ARBA" id="ARBA00013194"/>
    </source>
</evidence>
<dbReference type="SUPFAM" id="SSF102735">
    <property type="entry name" value="Trigger factor ribosome-binding domain"/>
    <property type="match status" value="1"/>
</dbReference>
<dbReference type="PROSITE" id="PS50059">
    <property type="entry name" value="FKBP_PPIASE"/>
    <property type="match status" value="1"/>
</dbReference>
<evidence type="ECO:0000256" key="8">
    <source>
        <dbReference type="ARBA" id="ARBA00024849"/>
    </source>
</evidence>
<dbReference type="SUPFAM" id="SSF54534">
    <property type="entry name" value="FKBP-like"/>
    <property type="match status" value="1"/>
</dbReference>
<evidence type="ECO:0000259" key="13">
    <source>
        <dbReference type="PROSITE" id="PS50059"/>
    </source>
</evidence>
<comment type="function">
    <text evidence="8 10">Involved in protein export. Acts as a chaperone by maintaining the newly synthesized protein in an open conformation. Functions as a peptidyl-prolyl cis-trans isomerase.</text>
</comment>
<comment type="subcellular location">
    <subcellularLocation>
        <location evidence="10">Cytoplasm</location>
    </subcellularLocation>
    <text evidence="10">About half TF is bound to the ribosome near the polypeptide exit tunnel while the other half is free in the cytoplasm.</text>
</comment>
<dbReference type="Pfam" id="PF05698">
    <property type="entry name" value="Trigger_C"/>
    <property type="match status" value="1"/>
</dbReference>
<evidence type="ECO:0000256" key="2">
    <source>
        <dbReference type="ARBA" id="ARBA00005464"/>
    </source>
</evidence>
<dbReference type="InterPro" id="IPR008881">
    <property type="entry name" value="Trigger_fac_ribosome-bd_bac"/>
</dbReference>
<dbReference type="NCBIfam" id="TIGR00115">
    <property type="entry name" value="tig"/>
    <property type="match status" value="1"/>
</dbReference>
<feature type="domain" description="PPIase FKBP-type" evidence="13">
    <location>
        <begin position="171"/>
        <end position="272"/>
    </location>
</feature>
<keyword evidence="10 12" id="KW-0132">Cell division</keyword>
<gene>
    <name evidence="10" type="primary">tig</name>
    <name evidence="14" type="ORF">QO011_001918</name>
</gene>
<keyword evidence="10 12" id="KW-0131">Cell cycle</keyword>
<proteinExistence type="inferred from homology"/>
<dbReference type="Gene3D" id="3.10.50.40">
    <property type="match status" value="1"/>
</dbReference>
<accession>A0ABU0J3S2</accession>
<dbReference type="Gene3D" id="1.10.3120.10">
    <property type="entry name" value="Trigger factor, C-terminal domain"/>
    <property type="match status" value="1"/>
</dbReference>
<evidence type="ECO:0000256" key="10">
    <source>
        <dbReference type="HAMAP-Rule" id="MF_00303"/>
    </source>
</evidence>
<keyword evidence="10" id="KW-0963">Cytoplasm</keyword>
<dbReference type="SUPFAM" id="SSF109998">
    <property type="entry name" value="Triger factor/SurA peptide-binding domain-like"/>
    <property type="match status" value="1"/>
</dbReference>
<keyword evidence="5 10" id="KW-0697">Rotamase</keyword>
<dbReference type="RefSeq" id="WP_307270764.1">
    <property type="nucleotide sequence ID" value="NZ_JAUSVX010000002.1"/>
</dbReference>
<comment type="catalytic activity">
    <reaction evidence="1 10 11">
        <text>[protein]-peptidylproline (omega=180) = [protein]-peptidylproline (omega=0)</text>
        <dbReference type="Rhea" id="RHEA:16237"/>
        <dbReference type="Rhea" id="RHEA-COMP:10747"/>
        <dbReference type="Rhea" id="RHEA-COMP:10748"/>
        <dbReference type="ChEBI" id="CHEBI:83833"/>
        <dbReference type="ChEBI" id="CHEBI:83834"/>
        <dbReference type="EC" id="5.2.1.8"/>
    </reaction>
</comment>
<evidence type="ECO:0000256" key="1">
    <source>
        <dbReference type="ARBA" id="ARBA00000971"/>
    </source>
</evidence>
<evidence type="ECO:0000256" key="5">
    <source>
        <dbReference type="ARBA" id="ARBA00023110"/>
    </source>
</evidence>
<dbReference type="InterPro" id="IPR046357">
    <property type="entry name" value="PPIase_dom_sf"/>
</dbReference>
<dbReference type="InterPro" id="IPR036611">
    <property type="entry name" value="Trigger_fac_ribosome-bd_sf"/>
</dbReference>
<dbReference type="Gene3D" id="3.30.70.1050">
    <property type="entry name" value="Trigger factor ribosome-binding domain"/>
    <property type="match status" value="1"/>
</dbReference>
<dbReference type="InterPro" id="IPR027304">
    <property type="entry name" value="Trigger_fact/SurA_dom_sf"/>
</dbReference>
<dbReference type="InterPro" id="IPR008880">
    <property type="entry name" value="Trigger_fac_C"/>
</dbReference>
<name>A0ABU0J3S2_9HYPH</name>
<keyword evidence="7 10" id="KW-0413">Isomerase</keyword>
<evidence type="ECO:0000313" key="15">
    <source>
        <dbReference type="Proteomes" id="UP001242480"/>
    </source>
</evidence>
<evidence type="ECO:0000313" key="14">
    <source>
        <dbReference type="EMBL" id="MDQ0468918.1"/>
    </source>
</evidence>
<dbReference type="InterPro" id="IPR037041">
    <property type="entry name" value="Trigger_fac_C_sf"/>
</dbReference>
<evidence type="ECO:0000256" key="6">
    <source>
        <dbReference type="ARBA" id="ARBA00023186"/>
    </source>
</evidence>
<keyword evidence="6 10" id="KW-0143">Chaperone</keyword>
<dbReference type="EMBL" id="JAUSVX010000002">
    <property type="protein sequence ID" value="MDQ0468918.1"/>
    <property type="molecule type" value="Genomic_DNA"/>
</dbReference>
<evidence type="ECO:0000256" key="4">
    <source>
        <dbReference type="ARBA" id="ARBA00016902"/>
    </source>
</evidence>
<reference evidence="14 15" key="1">
    <citation type="submission" date="2023-07" db="EMBL/GenBank/DDBJ databases">
        <title>Genomic Encyclopedia of Type Strains, Phase IV (KMG-IV): sequencing the most valuable type-strain genomes for metagenomic binning, comparative biology and taxonomic classification.</title>
        <authorList>
            <person name="Goeker M."/>
        </authorList>
    </citation>
    <scope>NUCLEOTIDE SEQUENCE [LARGE SCALE GENOMIC DNA]</scope>
    <source>
        <strain evidence="14 15">DSM 19619</strain>
    </source>
</reference>
<dbReference type="PANTHER" id="PTHR30560:SF3">
    <property type="entry name" value="TRIGGER FACTOR-LIKE PROTEIN TIG, CHLOROPLASTIC"/>
    <property type="match status" value="1"/>
</dbReference>
<dbReference type="PANTHER" id="PTHR30560">
    <property type="entry name" value="TRIGGER FACTOR CHAPERONE AND PEPTIDYL-PROLYL CIS/TRANS ISOMERASE"/>
    <property type="match status" value="1"/>
</dbReference>
<dbReference type="Pfam" id="PF00254">
    <property type="entry name" value="FKBP_C"/>
    <property type="match status" value="1"/>
</dbReference>
<dbReference type="PIRSF" id="PIRSF003095">
    <property type="entry name" value="Trigger_factor"/>
    <property type="match status" value="1"/>
</dbReference>
<dbReference type="InterPro" id="IPR001179">
    <property type="entry name" value="PPIase_FKBP_dom"/>
</dbReference>
<dbReference type="InterPro" id="IPR005215">
    <property type="entry name" value="Trig_fac"/>
</dbReference>
<keyword evidence="15" id="KW-1185">Reference proteome</keyword>
<evidence type="ECO:0000256" key="11">
    <source>
        <dbReference type="PROSITE-ProRule" id="PRU00277"/>
    </source>
</evidence>
<sequence>MHVTQTLAEGLKREFKVVVPAADIASRADVQLAEMKDKVRINGFRPGKVPVAHLKRLYGRSVMADIVNNMVGEANKKIVDDNHIKLAMEPKLDFEGGDEGVTSVLDGKADFAWTVSVEVLPSFEVGDLSGIKIEKPVAKVEDAEVQERLEGLARRNLAYTDKPEGAEAADKDRVIVDFVGKIDGEPFEGGTGTDISVDLGSGSFIPGFEEKLVGVKAGEEKVIEATFPGNYMSQTLAGKTATFDVTVKAVQQPGELKIDDELAKSVGLDSLDKLKEVIGESIGREFAAAARRKVKRQLLDALDGKFAFDLPPTLLEQEFNNVWAQVEQDMKRSGRSFEDESTTEEAAKADYRKIAARRVRLGLVLAEIGEKNKIQVSEEEVTRAVVERARQFPGQEQQVWEFYRKTPAAVAELRAPIFEDKVVDYLLELAEVTEKPVSKDELLKDDEDEAAS</sequence>
<organism evidence="14 15">
    <name type="scientific">Labrys wisconsinensis</name>
    <dbReference type="NCBI Taxonomy" id="425677"/>
    <lineage>
        <taxon>Bacteria</taxon>
        <taxon>Pseudomonadati</taxon>
        <taxon>Pseudomonadota</taxon>
        <taxon>Alphaproteobacteria</taxon>
        <taxon>Hyphomicrobiales</taxon>
        <taxon>Xanthobacteraceae</taxon>
        <taxon>Labrys</taxon>
    </lineage>
</organism>
<dbReference type="EC" id="5.2.1.8" evidence="3 10"/>
<dbReference type="Proteomes" id="UP001242480">
    <property type="component" value="Unassembled WGS sequence"/>
</dbReference>
<protein>
    <recommendedName>
        <fullName evidence="4 10">Trigger factor</fullName>
        <shortName evidence="10">TF</shortName>
        <ecNumber evidence="3 10">5.2.1.8</ecNumber>
    </recommendedName>
    <alternativeName>
        <fullName evidence="9 10">PPIase</fullName>
    </alternativeName>
</protein>
<comment type="similarity">
    <text evidence="2 10 12">Belongs to the FKBP-type PPIase family. Tig subfamily.</text>
</comment>
<evidence type="ECO:0000256" key="7">
    <source>
        <dbReference type="ARBA" id="ARBA00023235"/>
    </source>
</evidence>
<dbReference type="Pfam" id="PF05697">
    <property type="entry name" value="Trigger_N"/>
    <property type="match status" value="1"/>
</dbReference>
<evidence type="ECO:0000256" key="9">
    <source>
        <dbReference type="ARBA" id="ARBA00029986"/>
    </source>
</evidence>
<comment type="caution">
    <text evidence="14">The sequence shown here is derived from an EMBL/GenBank/DDBJ whole genome shotgun (WGS) entry which is preliminary data.</text>
</comment>